<proteinExistence type="predicted"/>
<sequence>MKSQLPFRGLTTPLLRLTLRPILSDSAYIFDDRAVWEATIRMLWDQAAYREERYAALALAGHRRSRPFRDVEALSLYADLVQSGAWWDLVDDLATHHVAAVLQNDPARATPIVRPWATDQDMWLRRTAILSQLPAKSATDTALLEHALTANLPGSRFGAEFFIRKAIGWALREHAKTDPSWVLEFVDAHELSPLSRREALKHLHRSR</sequence>
<dbReference type="PANTHER" id="PTHR34070:SF1">
    <property type="entry name" value="DNA ALKYLATION REPAIR PROTEIN"/>
    <property type="match status" value="1"/>
</dbReference>
<dbReference type="EMBL" id="CP099490">
    <property type="protein sequence ID" value="USQ76209.1"/>
    <property type="molecule type" value="Genomic_DNA"/>
</dbReference>
<dbReference type="Gene3D" id="1.25.10.90">
    <property type="match status" value="1"/>
</dbReference>
<evidence type="ECO:0000313" key="2">
    <source>
        <dbReference type="Proteomes" id="UP001056535"/>
    </source>
</evidence>
<accession>A0ABY4YHI3</accession>
<organism evidence="1 2">
    <name type="scientific">Ornithinimicrobium cryptoxanthini</name>
    <dbReference type="NCBI Taxonomy" id="2934161"/>
    <lineage>
        <taxon>Bacteria</taxon>
        <taxon>Bacillati</taxon>
        <taxon>Actinomycetota</taxon>
        <taxon>Actinomycetes</taxon>
        <taxon>Micrococcales</taxon>
        <taxon>Ornithinimicrobiaceae</taxon>
        <taxon>Ornithinimicrobium</taxon>
    </lineage>
</organism>
<protein>
    <submittedName>
        <fullName evidence="1">DNA alkylation repair protein</fullName>
    </submittedName>
</protein>
<keyword evidence="2" id="KW-1185">Reference proteome</keyword>
<reference evidence="1" key="1">
    <citation type="submission" date="2022-06" db="EMBL/GenBank/DDBJ databases">
        <title>Ornithinimicrobium JY.X270.</title>
        <authorList>
            <person name="Huang Y."/>
        </authorList>
    </citation>
    <scope>NUCLEOTIDE SEQUENCE</scope>
    <source>
        <strain evidence="1">JY.X270</strain>
    </source>
</reference>
<dbReference type="Proteomes" id="UP001056535">
    <property type="component" value="Chromosome"/>
</dbReference>
<gene>
    <name evidence="1" type="ORF">NF557_16725</name>
</gene>
<evidence type="ECO:0000313" key="1">
    <source>
        <dbReference type="EMBL" id="USQ76209.1"/>
    </source>
</evidence>
<dbReference type="Pfam" id="PF08713">
    <property type="entry name" value="DNA_alkylation"/>
    <property type="match status" value="1"/>
</dbReference>
<dbReference type="PANTHER" id="PTHR34070">
    <property type="entry name" value="ARMADILLO-TYPE FOLD"/>
    <property type="match status" value="1"/>
</dbReference>
<dbReference type="SUPFAM" id="SSF48371">
    <property type="entry name" value="ARM repeat"/>
    <property type="match status" value="1"/>
</dbReference>
<name>A0ABY4YHI3_9MICO</name>
<dbReference type="InterPro" id="IPR016024">
    <property type="entry name" value="ARM-type_fold"/>
</dbReference>
<dbReference type="InterPro" id="IPR014825">
    <property type="entry name" value="DNA_alkylation"/>
</dbReference>